<keyword evidence="2" id="KW-1185">Reference proteome</keyword>
<comment type="caution">
    <text evidence="1">The sequence shown here is derived from an EMBL/GenBank/DDBJ whole genome shotgun (WGS) entry which is preliminary data.</text>
</comment>
<evidence type="ECO:0000313" key="1">
    <source>
        <dbReference type="EMBL" id="KAI3784726.1"/>
    </source>
</evidence>
<dbReference type="EMBL" id="CM042031">
    <property type="protein sequence ID" value="KAI3784726.1"/>
    <property type="molecule type" value="Genomic_DNA"/>
</dbReference>
<proteinExistence type="predicted"/>
<sequence>MATVTIRTRKFTTKRLLSKKQFVIDVLHPGRLNVFKLKVDLKEKMGKMYEVKDPNAIYVFKFRTYFGGGKSTGFGLIYDSFLYSNSGSSCRVRNPRISSLSALVLIGYSGLSTL</sequence>
<accession>A0ACB9GNQ7</accession>
<evidence type="ECO:0000313" key="2">
    <source>
        <dbReference type="Proteomes" id="UP001056120"/>
    </source>
</evidence>
<reference evidence="1 2" key="2">
    <citation type="journal article" date="2022" name="Mol. Ecol. Resour.">
        <title>The genomes of chicory, endive, great burdock and yacon provide insights into Asteraceae paleo-polyploidization history and plant inulin production.</title>
        <authorList>
            <person name="Fan W."/>
            <person name="Wang S."/>
            <person name="Wang H."/>
            <person name="Wang A."/>
            <person name="Jiang F."/>
            <person name="Liu H."/>
            <person name="Zhao H."/>
            <person name="Xu D."/>
            <person name="Zhang Y."/>
        </authorList>
    </citation>
    <scope>NUCLEOTIDE SEQUENCE [LARGE SCALE GENOMIC DNA]</scope>
    <source>
        <strain evidence="2">cv. Yunnan</strain>
        <tissue evidence="1">Leaves</tissue>
    </source>
</reference>
<protein>
    <submittedName>
        <fullName evidence="1">Uncharacterized protein</fullName>
    </submittedName>
</protein>
<gene>
    <name evidence="1" type="ORF">L1987_43831</name>
</gene>
<name>A0ACB9GNQ7_9ASTR</name>
<dbReference type="Proteomes" id="UP001056120">
    <property type="component" value="Linkage Group LG14"/>
</dbReference>
<organism evidence="1 2">
    <name type="scientific">Smallanthus sonchifolius</name>
    <dbReference type="NCBI Taxonomy" id="185202"/>
    <lineage>
        <taxon>Eukaryota</taxon>
        <taxon>Viridiplantae</taxon>
        <taxon>Streptophyta</taxon>
        <taxon>Embryophyta</taxon>
        <taxon>Tracheophyta</taxon>
        <taxon>Spermatophyta</taxon>
        <taxon>Magnoliopsida</taxon>
        <taxon>eudicotyledons</taxon>
        <taxon>Gunneridae</taxon>
        <taxon>Pentapetalae</taxon>
        <taxon>asterids</taxon>
        <taxon>campanulids</taxon>
        <taxon>Asterales</taxon>
        <taxon>Asteraceae</taxon>
        <taxon>Asteroideae</taxon>
        <taxon>Heliantheae alliance</taxon>
        <taxon>Millerieae</taxon>
        <taxon>Smallanthus</taxon>
    </lineage>
</organism>
<reference evidence="2" key="1">
    <citation type="journal article" date="2022" name="Mol. Ecol. Resour.">
        <title>The genomes of chicory, endive, great burdock and yacon provide insights into Asteraceae palaeo-polyploidization history and plant inulin production.</title>
        <authorList>
            <person name="Fan W."/>
            <person name="Wang S."/>
            <person name="Wang H."/>
            <person name="Wang A."/>
            <person name="Jiang F."/>
            <person name="Liu H."/>
            <person name="Zhao H."/>
            <person name="Xu D."/>
            <person name="Zhang Y."/>
        </authorList>
    </citation>
    <scope>NUCLEOTIDE SEQUENCE [LARGE SCALE GENOMIC DNA]</scope>
    <source>
        <strain evidence="2">cv. Yunnan</strain>
    </source>
</reference>